<keyword evidence="2" id="KW-1185">Reference proteome</keyword>
<comment type="caution">
    <text evidence="1">The sequence shown here is derived from an EMBL/GenBank/DDBJ whole genome shotgun (WGS) entry which is preliminary data.</text>
</comment>
<sequence>MAKYLAQIIVAGSQIVARAFARAVKEEIAASQDAARRLGNSSKTRAERLSNVKTGITLDEAKQILNVNKLDKDEINKKYEVLFKANEKTSGGSFYIQSKIFRAKERIDMEFNEGKDESDGDKSKTETTT</sequence>
<reference evidence="1" key="1">
    <citation type="submission" date="2022-04" db="EMBL/GenBank/DDBJ databases">
        <title>Chromosome-scale genome assembly of Holotrichia oblita Faldermann.</title>
        <authorList>
            <person name="Rongchong L."/>
        </authorList>
    </citation>
    <scope>NUCLEOTIDE SEQUENCE</scope>
    <source>
        <strain evidence="1">81SQS9</strain>
    </source>
</reference>
<protein>
    <submittedName>
        <fullName evidence="1">Mitochondria associated granulocyte macrophage csf signaling molecule</fullName>
    </submittedName>
</protein>
<dbReference type="EMBL" id="CM043023">
    <property type="protein sequence ID" value="KAI4454661.1"/>
    <property type="molecule type" value="Genomic_DNA"/>
</dbReference>
<gene>
    <name evidence="1" type="ORF">MML48_9g00010733</name>
</gene>
<proteinExistence type="predicted"/>
<evidence type="ECO:0000313" key="2">
    <source>
        <dbReference type="Proteomes" id="UP001056778"/>
    </source>
</evidence>
<accession>A0ACB9SHN2</accession>
<evidence type="ECO:0000313" key="1">
    <source>
        <dbReference type="EMBL" id="KAI4454661.1"/>
    </source>
</evidence>
<dbReference type="Proteomes" id="UP001056778">
    <property type="component" value="Chromosome 9"/>
</dbReference>
<organism evidence="1 2">
    <name type="scientific">Holotrichia oblita</name>
    <name type="common">Chafer beetle</name>
    <dbReference type="NCBI Taxonomy" id="644536"/>
    <lineage>
        <taxon>Eukaryota</taxon>
        <taxon>Metazoa</taxon>
        <taxon>Ecdysozoa</taxon>
        <taxon>Arthropoda</taxon>
        <taxon>Hexapoda</taxon>
        <taxon>Insecta</taxon>
        <taxon>Pterygota</taxon>
        <taxon>Neoptera</taxon>
        <taxon>Endopterygota</taxon>
        <taxon>Coleoptera</taxon>
        <taxon>Polyphaga</taxon>
        <taxon>Scarabaeiformia</taxon>
        <taxon>Scarabaeidae</taxon>
        <taxon>Melolonthinae</taxon>
        <taxon>Holotrichia</taxon>
    </lineage>
</organism>
<name>A0ACB9SHN2_HOLOL</name>